<feature type="transmembrane region" description="Helical" evidence="1">
    <location>
        <begin position="305"/>
        <end position="325"/>
    </location>
</feature>
<sequence length="334" mass="35525">MPEQNLDALASAFRDVRGADEDALWLAEASAFLTMRGLDHDSVIRRTTPLLSSLRASGLSALDTFGPAHAWAANIAPEEPDRTARKVRPDPVGLILRWLAYASGIAAAFLAVGILSTSTHADPLTPFLIGSASSSLIVCFQLMSSSAGRPRALVVTLLLGVAICAVITWGILRAEPSAWLPQAQWPLLATAASIALASGITLALRRHHSTQPVSHDDEAWAREATRALHDRGDVAPHDVRRVIREAREYSSDSGTPLHDEFGSPDAFAASLPAPARTSASVHVLLVITAAASLSLSFRVTSSGEWDLISCALIALIAASVATVAVRSWRSRRRS</sequence>
<keyword evidence="1" id="KW-1133">Transmembrane helix</keyword>
<proteinExistence type="predicted"/>
<dbReference type="EMBL" id="JACHMD010000001">
    <property type="protein sequence ID" value="MBB4667862.1"/>
    <property type="molecule type" value="Genomic_DNA"/>
</dbReference>
<dbReference type="Proteomes" id="UP000573729">
    <property type="component" value="Unassembled WGS sequence"/>
</dbReference>
<evidence type="ECO:0000313" key="2">
    <source>
        <dbReference type="EMBL" id="MBB4667862.1"/>
    </source>
</evidence>
<feature type="transmembrane region" description="Helical" evidence="1">
    <location>
        <begin position="184"/>
        <end position="204"/>
    </location>
</feature>
<name>A0A7W7BS55_9MICO</name>
<dbReference type="RefSeq" id="WP_184218895.1">
    <property type="nucleotide sequence ID" value="NZ_JACHMD010000001.1"/>
</dbReference>
<evidence type="ECO:0000256" key="1">
    <source>
        <dbReference type="SAM" id="Phobius"/>
    </source>
</evidence>
<feature type="transmembrane region" description="Helical" evidence="1">
    <location>
        <begin position="152"/>
        <end position="172"/>
    </location>
</feature>
<organism evidence="2 3">
    <name type="scientific">Microbacterium marinum</name>
    <dbReference type="NCBI Taxonomy" id="421115"/>
    <lineage>
        <taxon>Bacteria</taxon>
        <taxon>Bacillati</taxon>
        <taxon>Actinomycetota</taxon>
        <taxon>Actinomycetes</taxon>
        <taxon>Micrococcales</taxon>
        <taxon>Microbacteriaceae</taxon>
        <taxon>Microbacterium</taxon>
    </lineage>
</organism>
<comment type="caution">
    <text evidence="2">The sequence shown here is derived from an EMBL/GenBank/DDBJ whole genome shotgun (WGS) entry which is preliminary data.</text>
</comment>
<keyword evidence="1" id="KW-0812">Transmembrane</keyword>
<feature type="transmembrane region" description="Helical" evidence="1">
    <location>
        <begin position="95"/>
        <end position="115"/>
    </location>
</feature>
<feature type="transmembrane region" description="Helical" evidence="1">
    <location>
        <begin position="127"/>
        <end position="145"/>
    </location>
</feature>
<reference evidence="2 3" key="1">
    <citation type="submission" date="2020-08" db="EMBL/GenBank/DDBJ databases">
        <title>Sequencing the genomes of 1000 actinobacteria strains.</title>
        <authorList>
            <person name="Klenk H.-P."/>
        </authorList>
    </citation>
    <scope>NUCLEOTIDE SEQUENCE [LARGE SCALE GENOMIC DNA]</scope>
    <source>
        <strain evidence="2 3">DSM 24947</strain>
    </source>
</reference>
<feature type="transmembrane region" description="Helical" evidence="1">
    <location>
        <begin position="279"/>
        <end position="299"/>
    </location>
</feature>
<dbReference type="AlphaFoldDB" id="A0A7W7BS55"/>
<protein>
    <submittedName>
        <fullName evidence="2">Uncharacterized protein</fullName>
    </submittedName>
</protein>
<evidence type="ECO:0000313" key="3">
    <source>
        <dbReference type="Proteomes" id="UP000573729"/>
    </source>
</evidence>
<keyword evidence="3" id="KW-1185">Reference proteome</keyword>
<keyword evidence="1" id="KW-0472">Membrane</keyword>
<gene>
    <name evidence="2" type="ORF">BKA24_002571</name>
</gene>
<accession>A0A7W7BS55</accession>